<name>A0ABR3RA66_9PLEO</name>
<protein>
    <submittedName>
        <fullName evidence="1">Uncharacterized protein</fullName>
    </submittedName>
</protein>
<dbReference type="EMBL" id="JAKIXB020000016">
    <property type="protein sequence ID" value="KAL1601296.1"/>
    <property type="molecule type" value="Genomic_DNA"/>
</dbReference>
<evidence type="ECO:0000313" key="2">
    <source>
        <dbReference type="Proteomes" id="UP001521222"/>
    </source>
</evidence>
<accession>A0ABR3RA66</accession>
<keyword evidence="2" id="KW-1185">Reference proteome</keyword>
<gene>
    <name evidence="1" type="ORF">SLS59_005450</name>
</gene>
<reference evidence="1 2" key="1">
    <citation type="submission" date="2024-02" db="EMBL/GenBank/DDBJ databases">
        <title>De novo assembly and annotation of 12 fungi associated with fruit tree decline syndrome in Ontario, Canada.</title>
        <authorList>
            <person name="Sulman M."/>
            <person name="Ellouze W."/>
            <person name="Ilyukhin E."/>
        </authorList>
    </citation>
    <scope>NUCLEOTIDE SEQUENCE [LARGE SCALE GENOMIC DNA]</scope>
    <source>
        <strain evidence="1 2">M97-236</strain>
    </source>
</reference>
<comment type="caution">
    <text evidence="1">The sequence shown here is derived from an EMBL/GenBank/DDBJ whole genome shotgun (WGS) entry which is preliminary data.</text>
</comment>
<sequence length="286" mass="32200">MVPFDLPFGRLYGPGWLHSEIWFPGFKCVWTAERDQSGHHCPDSSCDGAIKTSCYYKLHVAFCVCVVDLPNGQQVFCGHRFQAESPKACALHGWGDNDENRIFQRAKKGLSFELPKRIPHEQPGWEMALSGFGGVYGPMHICMGLIDSQLYFARVLSFSADGQPDQVERIARVKDTELRMTDSDPRVALKTHKAAVVESPARKAIQALARTEQNDDEYNDPYSYRKYAVFNEIAAAARKLEEKKAKEMRAVAQEVERPAPTKGGKKCVHSALDIQKQLRIVKAKKK</sequence>
<proteinExistence type="predicted"/>
<evidence type="ECO:0000313" key="1">
    <source>
        <dbReference type="EMBL" id="KAL1601296.1"/>
    </source>
</evidence>
<dbReference type="Proteomes" id="UP001521222">
    <property type="component" value="Unassembled WGS sequence"/>
</dbReference>
<organism evidence="1 2">
    <name type="scientific">Nothophoma quercina</name>
    <dbReference type="NCBI Taxonomy" id="749835"/>
    <lineage>
        <taxon>Eukaryota</taxon>
        <taxon>Fungi</taxon>
        <taxon>Dikarya</taxon>
        <taxon>Ascomycota</taxon>
        <taxon>Pezizomycotina</taxon>
        <taxon>Dothideomycetes</taxon>
        <taxon>Pleosporomycetidae</taxon>
        <taxon>Pleosporales</taxon>
        <taxon>Pleosporineae</taxon>
        <taxon>Didymellaceae</taxon>
        <taxon>Nothophoma</taxon>
    </lineage>
</organism>